<reference evidence="8 9" key="1">
    <citation type="submission" date="2013-10" db="EMBL/GenBank/DDBJ databases">
        <title>Salinisphaera halophila YIM 95161 Genome Sequencing.</title>
        <authorList>
            <person name="Lai Q."/>
            <person name="Li C."/>
            <person name="Shao Z."/>
        </authorList>
    </citation>
    <scope>NUCLEOTIDE SEQUENCE [LARGE SCALE GENOMIC DNA]</scope>
    <source>
        <strain evidence="8 9">YIM 95161</strain>
    </source>
</reference>
<dbReference type="EC" id="2.1.1.33" evidence="7"/>
<evidence type="ECO:0000256" key="2">
    <source>
        <dbReference type="ARBA" id="ARBA00003015"/>
    </source>
</evidence>
<sequence>MNTTPHRRIRSFVRREGRLTPGQQRNLDALWPHYGLTLPAAPLDWDAVFGRSATRTLEIGFGAGEVLADLAIAHPDEDFIGVEVYLTGVGRLLGALDAADATNARVFAADAVDVLAAAFGPASLDNVLLYFPDPWPKKRHHKRRIVQPAFADEIARVLRPGGLWRLATDWVHYAEHMRDVLDAHPSFSNAGDADGYVSAPPRAGTRFESRGRRKGHAVFDMAYRRRE</sequence>
<evidence type="ECO:0000313" key="9">
    <source>
        <dbReference type="Proteomes" id="UP000285123"/>
    </source>
</evidence>
<evidence type="ECO:0000256" key="7">
    <source>
        <dbReference type="HAMAP-Rule" id="MF_01057"/>
    </source>
</evidence>
<dbReference type="HAMAP" id="MF_01057">
    <property type="entry name" value="tRNA_methyltr_TrmB"/>
    <property type="match status" value="1"/>
</dbReference>
<protein>
    <recommendedName>
        <fullName evidence="7">tRNA (guanine-N(7)-)-methyltransferase</fullName>
        <ecNumber evidence="7">2.1.1.33</ecNumber>
    </recommendedName>
    <alternativeName>
        <fullName evidence="7">tRNA (guanine(46)-N(7))-methyltransferase</fullName>
    </alternativeName>
    <alternativeName>
        <fullName evidence="7">tRNA(m7G46)-methyltransferase</fullName>
    </alternativeName>
</protein>
<comment type="catalytic activity">
    <reaction evidence="1 7">
        <text>guanosine(46) in tRNA + S-adenosyl-L-methionine = N(7)-methylguanosine(46) in tRNA + S-adenosyl-L-homocysteine</text>
        <dbReference type="Rhea" id="RHEA:42708"/>
        <dbReference type="Rhea" id="RHEA-COMP:10188"/>
        <dbReference type="Rhea" id="RHEA-COMP:10189"/>
        <dbReference type="ChEBI" id="CHEBI:57856"/>
        <dbReference type="ChEBI" id="CHEBI:59789"/>
        <dbReference type="ChEBI" id="CHEBI:74269"/>
        <dbReference type="ChEBI" id="CHEBI:74480"/>
        <dbReference type="EC" id="2.1.1.33"/>
    </reaction>
</comment>
<comment type="pathway">
    <text evidence="7">tRNA modification; N(7)-methylguanine-tRNA biosynthesis.</text>
</comment>
<dbReference type="PROSITE" id="PS51625">
    <property type="entry name" value="SAM_MT_TRMB"/>
    <property type="match status" value="1"/>
</dbReference>
<dbReference type="InterPro" id="IPR029063">
    <property type="entry name" value="SAM-dependent_MTases_sf"/>
</dbReference>
<evidence type="ECO:0000256" key="5">
    <source>
        <dbReference type="ARBA" id="ARBA00022691"/>
    </source>
</evidence>
<organism evidence="8 9">
    <name type="scientific">Salinisphaera orenii YIM 95161</name>
    <dbReference type="NCBI Taxonomy" id="1051139"/>
    <lineage>
        <taxon>Bacteria</taxon>
        <taxon>Pseudomonadati</taxon>
        <taxon>Pseudomonadota</taxon>
        <taxon>Gammaproteobacteria</taxon>
        <taxon>Salinisphaerales</taxon>
        <taxon>Salinisphaeraceae</taxon>
        <taxon>Salinisphaera</taxon>
    </lineage>
</organism>
<accession>A0A423PG67</accession>
<feature type="binding site" evidence="7">
    <location>
        <begin position="205"/>
        <end position="208"/>
    </location>
    <ligand>
        <name>substrate</name>
    </ligand>
</feature>
<dbReference type="Proteomes" id="UP000285123">
    <property type="component" value="Unassembled WGS sequence"/>
</dbReference>
<dbReference type="GO" id="GO:0043527">
    <property type="term" value="C:tRNA methyltransferase complex"/>
    <property type="evidence" value="ECO:0007669"/>
    <property type="project" value="TreeGrafter"/>
</dbReference>
<feature type="binding site" evidence="7">
    <location>
        <position position="110"/>
    </location>
    <ligand>
        <name>S-adenosyl-L-methionine</name>
        <dbReference type="ChEBI" id="CHEBI:59789"/>
    </ligand>
</feature>
<keyword evidence="5 7" id="KW-0949">S-adenosyl-L-methionine</keyword>
<feature type="binding site" evidence="7">
    <location>
        <position position="169"/>
    </location>
    <ligand>
        <name>substrate</name>
    </ligand>
</feature>
<dbReference type="Gene3D" id="3.40.50.150">
    <property type="entry name" value="Vaccinia Virus protein VP39"/>
    <property type="match status" value="1"/>
</dbReference>
<feature type="binding site" evidence="7">
    <location>
        <position position="58"/>
    </location>
    <ligand>
        <name>S-adenosyl-L-methionine</name>
        <dbReference type="ChEBI" id="CHEBI:59789"/>
    </ligand>
</feature>
<dbReference type="AlphaFoldDB" id="A0A423PG67"/>
<dbReference type="UniPathway" id="UPA00989"/>
<evidence type="ECO:0000256" key="1">
    <source>
        <dbReference type="ARBA" id="ARBA00000142"/>
    </source>
</evidence>
<comment type="caution">
    <text evidence="7">Lacks conserved residue(s) required for the propagation of feature annotation.</text>
</comment>
<feature type="binding site" evidence="7">
    <location>
        <position position="83"/>
    </location>
    <ligand>
        <name>S-adenosyl-L-methionine</name>
        <dbReference type="ChEBI" id="CHEBI:59789"/>
    </ligand>
</feature>
<name>A0A423PG67_9GAMM</name>
<evidence type="ECO:0000313" key="8">
    <source>
        <dbReference type="EMBL" id="ROO24574.1"/>
    </source>
</evidence>
<feature type="binding site" evidence="7">
    <location>
        <position position="137"/>
    </location>
    <ligand>
        <name>substrate</name>
    </ligand>
</feature>
<dbReference type="RefSeq" id="WP_123592354.1">
    <property type="nucleotide sequence ID" value="NZ_AYKF01000127.1"/>
</dbReference>
<dbReference type="InterPro" id="IPR055361">
    <property type="entry name" value="tRNA_methyltr_TrmB_bact"/>
</dbReference>
<dbReference type="GO" id="GO:0008176">
    <property type="term" value="F:tRNA (guanine(46)-N7)-methyltransferase activity"/>
    <property type="evidence" value="ECO:0007669"/>
    <property type="project" value="UniProtKB-UniRule"/>
</dbReference>
<feature type="binding site" evidence="7">
    <location>
        <position position="133"/>
    </location>
    <ligand>
        <name>S-adenosyl-L-methionine</name>
        <dbReference type="ChEBI" id="CHEBI:59789"/>
    </ligand>
</feature>
<evidence type="ECO:0000256" key="6">
    <source>
        <dbReference type="ARBA" id="ARBA00022694"/>
    </source>
</evidence>
<dbReference type="InterPro" id="IPR003358">
    <property type="entry name" value="tRNA_(Gua-N-7)_MeTrfase_Trmb"/>
</dbReference>
<gene>
    <name evidence="7 8" type="primary">trmB</name>
    <name evidence="8" type="synonym">yggH</name>
    <name evidence="8" type="ORF">SAHL_15735</name>
</gene>
<evidence type="ECO:0000256" key="4">
    <source>
        <dbReference type="ARBA" id="ARBA00022679"/>
    </source>
</evidence>
<evidence type="ECO:0000256" key="3">
    <source>
        <dbReference type="ARBA" id="ARBA00022603"/>
    </source>
</evidence>
<proteinExistence type="inferred from homology"/>
<dbReference type="PANTHER" id="PTHR23417">
    <property type="entry name" value="3-DEOXY-D-MANNO-OCTULOSONIC-ACID TRANSFERASE/TRNA GUANINE-N 7 - -METHYLTRANSFERASE"/>
    <property type="match status" value="1"/>
</dbReference>
<dbReference type="PANTHER" id="PTHR23417:SF14">
    <property type="entry name" value="PENTACOTRIPEPTIDE-REPEAT REGION OF PRORP DOMAIN-CONTAINING PROTEIN"/>
    <property type="match status" value="1"/>
</dbReference>
<dbReference type="NCBIfam" id="TIGR00091">
    <property type="entry name" value="tRNA (guanosine(46)-N7)-methyltransferase TrmB"/>
    <property type="match status" value="1"/>
</dbReference>
<dbReference type="EMBL" id="AYKF01000127">
    <property type="protein sequence ID" value="ROO24574.1"/>
    <property type="molecule type" value="Genomic_DNA"/>
</dbReference>
<dbReference type="Pfam" id="PF02390">
    <property type="entry name" value="Methyltransf_4"/>
    <property type="match status" value="1"/>
</dbReference>
<keyword evidence="3 7" id="KW-0489">Methyltransferase</keyword>
<comment type="function">
    <text evidence="2 7">Catalyzes the formation of N(7)-methylguanine at position 46 (m7G46) in tRNA.</text>
</comment>
<dbReference type="SUPFAM" id="SSF53335">
    <property type="entry name" value="S-adenosyl-L-methionine-dependent methyltransferases"/>
    <property type="match status" value="1"/>
</dbReference>
<keyword evidence="4 7" id="KW-0808">Transferase</keyword>
<comment type="caution">
    <text evidence="8">The sequence shown here is derived from an EMBL/GenBank/DDBJ whole genome shotgun (WGS) entry which is preliminary data.</text>
</comment>
<dbReference type="OrthoDB" id="9802090at2"/>
<comment type="similarity">
    <text evidence="7">Belongs to the class I-like SAM-binding methyltransferase superfamily. TrmB family.</text>
</comment>
<keyword evidence="6 7" id="KW-0819">tRNA processing</keyword>